<accession>A0A6P5TJD4</accession>
<dbReference type="PANTHER" id="PTHR46033">
    <property type="entry name" value="PROTEIN MAIN-LIKE 2"/>
    <property type="match status" value="1"/>
</dbReference>
<dbReference type="Gramene" id="Pav_sc0001414.1_g060.1.mk:mrna">
    <property type="protein sequence ID" value="Pav_sc0001414.1_g060.1.mk:mrna"/>
    <property type="gene ID" value="Pav_sc0001414.1_g060.1.mk"/>
</dbReference>
<dbReference type="InterPro" id="IPR044824">
    <property type="entry name" value="MAIN-like"/>
</dbReference>
<dbReference type="AlphaFoldDB" id="A0A6P5TJD4"/>
<reference evidence="4" key="1">
    <citation type="submission" date="2025-08" db="UniProtKB">
        <authorList>
            <consortium name="RefSeq"/>
        </authorList>
    </citation>
    <scope>IDENTIFICATION</scope>
</reference>
<feature type="region of interest" description="Disordered" evidence="1">
    <location>
        <begin position="599"/>
        <end position="639"/>
    </location>
</feature>
<dbReference type="Proteomes" id="UP000515124">
    <property type="component" value="Unplaced"/>
</dbReference>
<evidence type="ECO:0000256" key="1">
    <source>
        <dbReference type="SAM" id="MobiDB-lite"/>
    </source>
</evidence>
<feature type="compositionally biased region" description="Polar residues" evidence="1">
    <location>
        <begin position="608"/>
        <end position="630"/>
    </location>
</feature>
<protein>
    <submittedName>
        <fullName evidence="4">Uncharacterized protein LOC110767921</fullName>
    </submittedName>
</protein>
<feature type="compositionally biased region" description="Basic and acidic residues" evidence="1">
    <location>
        <begin position="552"/>
        <end position="574"/>
    </location>
</feature>
<organism evidence="3 4">
    <name type="scientific">Prunus avium</name>
    <name type="common">Cherry</name>
    <name type="synonym">Cerasus avium</name>
    <dbReference type="NCBI Taxonomy" id="42229"/>
    <lineage>
        <taxon>Eukaryota</taxon>
        <taxon>Viridiplantae</taxon>
        <taxon>Streptophyta</taxon>
        <taxon>Embryophyta</taxon>
        <taxon>Tracheophyta</taxon>
        <taxon>Spermatophyta</taxon>
        <taxon>Magnoliopsida</taxon>
        <taxon>eudicotyledons</taxon>
        <taxon>Gunneridae</taxon>
        <taxon>Pentapetalae</taxon>
        <taxon>rosids</taxon>
        <taxon>fabids</taxon>
        <taxon>Rosales</taxon>
        <taxon>Rosaceae</taxon>
        <taxon>Amygdaloideae</taxon>
        <taxon>Amygdaleae</taxon>
        <taxon>Prunus</taxon>
    </lineage>
</organism>
<evidence type="ECO:0000313" key="3">
    <source>
        <dbReference type="Proteomes" id="UP000515124"/>
    </source>
</evidence>
<sequence length="732" mass="81515">MASKALPILPGSTVKDHLFSLNDGLKKGRPPPSIKNICTLIGGEPTPETIPTIDPATISRCCIEKGLFPVVPLFFQYPCGITKGWSEWVESELANPVSQDILRRTEVLDAIFLSRKYEIRLEVELLRHVVRRWSTDTHTFMCSWGEFTPTLEDVANLLHLPVSGNQDPFNIPLDAEDKERLYTLRKGALISSSQSLRFSSWVRHFGNQDKGNPCRLPALLSMWLGKFVFCDFHQDLIHDRVFPMALSIARGDVIPLAPMFLGHLYRLLDQVHFLEKGVAGSMALETLLNSSFLQVFLWERIKGLNVSPLSFPQAKVLVETSGDSYMPKMLPLTSRWLKRRHRKGQDFLELLDNIENFIFRPYTMVPKGFEHVSFYGDLDGVAKVPMVMASGVQLKRNAILNVASLPLPTFGDNHSETSVYYSPHRVKLQHGLDQGVPLGPGYHKPSSMHKFYWNGAADHGREFAFALADKGRAGSFSKSYRVYWNRCFASFNRFHTNSCARLLPSIDRHPRLVPEDKAIYLSEKRNLTFTSRSGKIVGKFPRSGRKTYQHVSCDRGKSGVREKRKQEANQERGASKKPKKFMPKVVAIGSPKAKKELAAPIPKHAQCAKSSVTTSNARIHNSKSTKNQRVVSEPQEEGLASCRNIQKGKLSSISEDNDCAEGHGDSGNNGSAGCINNEINDNGTAEARVNEEAGGDGGEDFTDLDVEDTIPAPASLFPAPTSSFPASVRNVP</sequence>
<feature type="region of interest" description="Disordered" evidence="1">
    <location>
        <begin position="654"/>
        <end position="732"/>
    </location>
</feature>
<feature type="domain" description="Aminotransferase-like plant mobile" evidence="2">
    <location>
        <begin position="113"/>
        <end position="440"/>
    </location>
</feature>
<proteinExistence type="predicted"/>
<dbReference type="GO" id="GO:0010073">
    <property type="term" value="P:meristem maintenance"/>
    <property type="evidence" value="ECO:0007669"/>
    <property type="project" value="InterPro"/>
</dbReference>
<dbReference type="InterPro" id="IPR019557">
    <property type="entry name" value="AminoTfrase-like_pln_mobile"/>
</dbReference>
<dbReference type="KEGG" id="pavi:110767921"/>
<feature type="region of interest" description="Disordered" evidence="1">
    <location>
        <begin position="547"/>
        <end position="579"/>
    </location>
</feature>
<dbReference type="RefSeq" id="XP_021827277.1">
    <property type="nucleotide sequence ID" value="XM_021971585.1"/>
</dbReference>
<dbReference type="PANTHER" id="PTHR46033:SF80">
    <property type="entry name" value="PROTEIN MAIN-LIKE 2-LIKE"/>
    <property type="match status" value="1"/>
</dbReference>
<evidence type="ECO:0000313" key="4">
    <source>
        <dbReference type="RefSeq" id="XP_021827277.1"/>
    </source>
</evidence>
<feature type="compositionally biased region" description="Acidic residues" evidence="1">
    <location>
        <begin position="693"/>
        <end position="708"/>
    </location>
</feature>
<gene>
    <name evidence="4" type="primary">LOC110767921</name>
</gene>
<keyword evidence="3" id="KW-1185">Reference proteome</keyword>
<name>A0A6P5TJD4_PRUAV</name>
<evidence type="ECO:0000259" key="2">
    <source>
        <dbReference type="Pfam" id="PF10536"/>
    </source>
</evidence>
<dbReference type="GeneID" id="110767921"/>
<dbReference type="Pfam" id="PF10536">
    <property type="entry name" value="PMD"/>
    <property type="match status" value="1"/>
</dbReference>